<dbReference type="AlphaFoldDB" id="A0A0V1KHC9"/>
<organism evidence="1 2">
    <name type="scientific">Trichinella nativa</name>
    <dbReference type="NCBI Taxonomy" id="6335"/>
    <lineage>
        <taxon>Eukaryota</taxon>
        <taxon>Metazoa</taxon>
        <taxon>Ecdysozoa</taxon>
        <taxon>Nematoda</taxon>
        <taxon>Enoplea</taxon>
        <taxon>Dorylaimia</taxon>
        <taxon>Trichinellida</taxon>
        <taxon>Trichinellidae</taxon>
        <taxon>Trichinella</taxon>
    </lineage>
</organism>
<comment type="caution">
    <text evidence="1">The sequence shown here is derived from an EMBL/GenBank/DDBJ whole genome shotgun (WGS) entry which is preliminary data.</text>
</comment>
<sequence length="52" mass="5490">MGGGGRGRRDYNSVLVEGMAARLTLFCGGIGGRVYNSLLVEEEVAGLNTILF</sequence>
<reference evidence="1 2" key="1">
    <citation type="submission" date="2015-05" db="EMBL/GenBank/DDBJ databases">
        <title>Evolution of Trichinella species and genotypes.</title>
        <authorList>
            <person name="Korhonen P.K."/>
            <person name="Edoardo P."/>
            <person name="Giuseppe L.R."/>
            <person name="Gasser R.B."/>
        </authorList>
    </citation>
    <scope>NUCLEOTIDE SEQUENCE [LARGE SCALE GENOMIC DNA]</scope>
    <source>
        <strain evidence="1">ISS10</strain>
    </source>
</reference>
<accession>A0A0V1KHC9</accession>
<protein>
    <submittedName>
        <fullName evidence="1">Uncharacterized protein</fullName>
    </submittedName>
</protein>
<dbReference type="Proteomes" id="UP000054721">
    <property type="component" value="Unassembled WGS sequence"/>
</dbReference>
<name>A0A0V1KHC9_9BILA</name>
<gene>
    <name evidence="1" type="ORF">T02_4128</name>
</gene>
<keyword evidence="2" id="KW-1185">Reference proteome</keyword>
<feature type="non-terminal residue" evidence="1">
    <location>
        <position position="52"/>
    </location>
</feature>
<evidence type="ECO:0000313" key="1">
    <source>
        <dbReference type="EMBL" id="KRZ46612.1"/>
    </source>
</evidence>
<evidence type="ECO:0000313" key="2">
    <source>
        <dbReference type="Proteomes" id="UP000054721"/>
    </source>
</evidence>
<proteinExistence type="predicted"/>
<dbReference type="EMBL" id="JYDW01002736">
    <property type="protein sequence ID" value="KRZ46612.1"/>
    <property type="molecule type" value="Genomic_DNA"/>
</dbReference>